<dbReference type="SUPFAM" id="SSF53383">
    <property type="entry name" value="PLP-dependent transferases"/>
    <property type="match status" value="1"/>
</dbReference>
<protein>
    <submittedName>
        <fullName evidence="7">PLP-dependent aminotransferase family protein</fullName>
    </submittedName>
</protein>
<comment type="similarity">
    <text evidence="1">In the C-terminal section; belongs to the class-I pyridoxal-phosphate-dependent aminotransferase family.</text>
</comment>
<keyword evidence="4" id="KW-0238">DNA-binding</keyword>
<dbReference type="CDD" id="cd07377">
    <property type="entry name" value="WHTH_GntR"/>
    <property type="match status" value="1"/>
</dbReference>
<reference evidence="7 8" key="1">
    <citation type="submission" date="2024-07" db="EMBL/GenBank/DDBJ databases">
        <title>Description of Labrys sedimenti sp. nov., isolated from a diclofenac-degrading enrichment culture.</title>
        <authorList>
            <person name="Tancsics A."/>
            <person name="Csepanyi A."/>
        </authorList>
    </citation>
    <scope>NUCLEOTIDE SEQUENCE [LARGE SCALE GENOMIC DNA]</scope>
    <source>
        <strain evidence="7 8">LMG 23578</strain>
    </source>
</reference>
<dbReference type="GO" id="GO:0008483">
    <property type="term" value="F:transaminase activity"/>
    <property type="evidence" value="ECO:0007669"/>
    <property type="project" value="UniProtKB-KW"/>
</dbReference>
<evidence type="ECO:0000313" key="7">
    <source>
        <dbReference type="EMBL" id="MEW9310276.1"/>
    </source>
</evidence>
<sequence length="493" mass="54511">MPMEVFNYPAWNLIALERGSAIPLYQQLFAQLRGLIADGRIPRGARLPPSRMLSDELAISRNTVVLAYEKLATEGYLQKRLGAGTFVEQVFPEDHLPRPPVAMPGGDERPARPSIHAEALLALDVPPERIERFGLSPGIPALNEFPYEVFARLAGQHWRAHAASHTGYDYARATLPLSRQIAAYLEETRGIVCRPEQVIIFSSTVQAAAMTAHVLLNQGDRVLLEDPGHVTQLATLTACGLRVEPVPVDDDGFDIAAHDHAASPARLAIVSAVEQFPFGCTMSAARRQALLDWAAAEDGWVLEDDFNSEIRWSGAPVPPLHAGNSGRVVYTSSFNRVLAPGLRLAYLVAPQELIEAFKLAQRIFSFYAPLPDQALVAEFMRSGHLASHLRRMRAIYRERAGTLADGLRSHLGGDFIVPDVKAGLHLTIRSPRPFDDRAVSKRLLDHEMDCPPLSRYCRSALKRHGFVLGFGNNPVKRIRRYAEILARTIEELG</sequence>
<evidence type="ECO:0000259" key="6">
    <source>
        <dbReference type="PROSITE" id="PS50949"/>
    </source>
</evidence>
<dbReference type="PANTHER" id="PTHR46577:SF1">
    <property type="entry name" value="HTH-TYPE TRANSCRIPTIONAL REGULATORY PROTEIN GABR"/>
    <property type="match status" value="1"/>
</dbReference>
<evidence type="ECO:0000313" key="8">
    <source>
        <dbReference type="Proteomes" id="UP001555786"/>
    </source>
</evidence>
<keyword evidence="8" id="KW-1185">Reference proteome</keyword>
<feature type="domain" description="HTH gntR-type" evidence="6">
    <location>
        <begin position="22"/>
        <end position="90"/>
    </location>
</feature>
<dbReference type="InterPro" id="IPR000524">
    <property type="entry name" value="Tscrpt_reg_HTH_GntR"/>
</dbReference>
<dbReference type="Proteomes" id="UP001555786">
    <property type="component" value="Unassembled WGS sequence"/>
</dbReference>
<proteinExistence type="inferred from homology"/>
<evidence type="ECO:0000256" key="1">
    <source>
        <dbReference type="ARBA" id="ARBA00005384"/>
    </source>
</evidence>
<dbReference type="PANTHER" id="PTHR46577">
    <property type="entry name" value="HTH-TYPE TRANSCRIPTIONAL REGULATORY PROTEIN GABR"/>
    <property type="match status" value="1"/>
</dbReference>
<evidence type="ECO:0000256" key="4">
    <source>
        <dbReference type="ARBA" id="ARBA00023125"/>
    </source>
</evidence>
<accession>A0ABV3PX60</accession>
<gene>
    <name evidence="7" type="ORF">ABXS05_32360</name>
</gene>
<dbReference type="Pfam" id="PF00392">
    <property type="entry name" value="GntR"/>
    <property type="match status" value="1"/>
</dbReference>
<dbReference type="SMART" id="SM00345">
    <property type="entry name" value="HTH_GNTR"/>
    <property type="match status" value="1"/>
</dbReference>
<organism evidence="7 8">
    <name type="scientific">Labrys neptuniae</name>
    <dbReference type="NCBI Taxonomy" id="376174"/>
    <lineage>
        <taxon>Bacteria</taxon>
        <taxon>Pseudomonadati</taxon>
        <taxon>Pseudomonadota</taxon>
        <taxon>Alphaproteobacteria</taxon>
        <taxon>Hyphomicrobiales</taxon>
        <taxon>Xanthobacteraceae</taxon>
        <taxon>Labrys</taxon>
    </lineage>
</organism>
<dbReference type="Pfam" id="PF00155">
    <property type="entry name" value="Aminotran_1_2"/>
    <property type="match status" value="1"/>
</dbReference>
<keyword evidence="3" id="KW-0805">Transcription regulation</keyword>
<comment type="caution">
    <text evidence="7">The sequence shown here is derived from an EMBL/GenBank/DDBJ whole genome shotgun (WGS) entry which is preliminary data.</text>
</comment>
<dbReference type="InterPro" id="IPR015421">
    <property type="entry name" value="PyrdxlP-dep_Trfase_major"/>
</dbReference>
<evidence type="ECO:0000256" key="5">
    <source>
        <dbReference type="ARBA" id="ARBA00023163"/>
    </source>
</evidence>
<keyword evidence="5" id="KW-0804">Transcription</keyword>
<dbReference type="RefSeq" id="WP_367626740.1">
    <property type="nucleotide sequence ID" value="NZ_JBFNQD010000024.1"/>
</dbReference>
<evidence type="ECO:0000256" key="3">
    <source>
        <dbReference type="ARBA" id="ARBA00023015"/>
    </source>
</evidence>
<dbReference type="InterPro" id="IPR004839">
    <property type="entry name" value="Aminotransferase_I/II_large"/>
</dbReference>
<dbReference type="EMBL" id="JBFNQD010000024">
    <property type="protein sequence ID" value="MEW9310276.1"/>
    <property type="molecule type" value="Genomic_DNA"/>
</dbReference>
<dbReference type="Gene3D" id="1.10.10.10">
    <property type="entry name" value="Winged helix-like DNA-binding domain superfamily/Winged helix DNA-binding domain"/>
    <property type="match status" value="1"/>
</dbReference>
<dbReference type="InterPro" id="IPR036390">
    <property type="entry name" value="WH_DNA-bd_sf"/>
</dbReference>
<dbReference type="PROSITE" id="PS50949">
    <property type="entry name" value="HTH_GNTR"/>
    <property type="match status" value="1"/>
</dbReference>
<dbReference type="SUPFAM" id="SSF46785">
    <property type="entry name" value="Winged helix' DNA-binding domain"/>
    <property type="match status" value="1"/>
</dbReference>
<dbReference type="Gene3D" id="3.40.640.10">
    <property type="entry name" value="Type I PLP-dependent aspartate aminotransferase-like (Major domain)"/>
    <property type="match status" value="1"/>
</dbReference>
<keyword evidence="7" id="KW-0808">Transferase</keyword>
<dbReference type="InterPro" id="IPR051446">
    <property type="entry name" value="HTH_trans_reg/aminotransferase"/>
</dbReference>
<name>A0ABV3PX60_9HYPH</name>
<evidence type="ECO:0000256" key="2">
    <source>
        <dbReference type="ARBA" id="ARBA00022898"/>
    </source>
</evidence>
<dbReference type="InterPro" id="IPR015424">
    <property type="entry name" value="PyrdxlP-dep_Trfase"/>
</dbReference>
<dbReference type="CDD" id="cd00609">
    <property type="entry name" value="AAT_like"/>
    <property type="match status" value="1"/>
</dbReference>
<keyword evidence="7" id="KW-0032">Aminotransferase</keyword>
<dbReference type="InterPro" id="IPR036388">
    <property type="entry name" value="WH-like_DNA-bd_sf"/>
</dbReference>
<keyword evidence="2" id="KW-0663">Pyridoxal phosphate</keyword>